<dbReference type="InterPro" id="IPR043148">
    <property type="entry name" value="TagF_C"/>
</dbReference>
<dbReference type="AlphaFoldDB" id="A0A839SA43"/>
<keyword evidence="2" id="KW-1185">Reference proteome</keyword>
<name>A0A839SA43_9SPHI</name>
<evidence type="ECO:0008006" key="3">
    <source>
        <dbReference type="Google" id="ProtNLM"/>
    </source>
</evidence>
<dbReference type="RefSeq" id="WP_096355379.1">
    <property type="nucleotide sequence ID" value="NZ_AP017313.1"/>
</dbReference>
<sequence>MRKKILFITGSINQTSQMHQISEHLHDFDCWFSQLFADNNFLKGILKYTPVANHTVLADHFRKKSENYLNQFGARIDQGGDRHPYDLVVNCTDMIVAKKFRHTKTIWVQEGMIDKTTLLTGLVKALNLPPYCSGDTSLNGSTNVCDIYCTASIGYKNYLARKGTDASKLIVTGIPNYDNQRQYLDNDFPLHDYVMVATTDMRETFRFENRPAFIKHAAKIADGRQMLFKLHPNENVARAEAEIKKYAPKGSLIFSGGNTSHMIANCCELITQYSTVVYTGIALGKKVHSYFDIEELYRLAPVQNGGTSAKNIAQICRGYINFNGKKEDFLKGFTFKAESEPYLEVQYA</sequence>
<gene>
    <name evidence="1" type="ORF">FHS11_001292</name>
</gene>
<dbReference type="EMBL" id="JACHWX010000003">
    <property type="protein sequence ID" value="MBB3054875.1"/>
    <property type="molecule type" value="Genomic_DNA"/>
</dbReference>
<comment type="caution">
    <text evidence="1">The sequence shown here is derived from an EMBL/GenBank/DDBJ whole genome shotgun (WGS) entry which is preliminary data.</text>
</comment>
<protein>
    <recommendedName>
        <fullName evidence="3">Capsule polysaccharide biosynthesis protein</fullName>
    </recommendedName>
</protein>
<proteinExistence type="predicted"/>
<organism evidence="1 2">
    <name type="scientific">Mucilaginibacter gotjawali</name>
    <dbReference type="NCBI Taxonomy" id="1550579"/>
    <lineage>
        <taxon>Bacteria</taxon>
        <taxon>Pseudomonadati</taxon>
        <taxon>Bacteroidota</taxon>
        <taxon>Sphingobacteriia</taxon>
        <taxon>Sphingobacteriales</taxon>
        <taxon>Sphingobacteriaceae</taxon>
        <taxon>Mucilaginibacter</taxon>
    </lineage>
</organism>
<dbReference type="Gene3D" id="3.40.50.12580">
    <property type="match status" value="1"/>
</dbReference>
<accession>A0A839SA43</accession>
<evidence type="ECO:0000313" key="1">
    <source>
        <dbReference type="EMBL" id="MBB3054875.1"/>
    </source>
</evidence>
<dbReference type="Proteomes" id="UP000539265">
    <property type="component" value="Unassembled WGS sequence"/>
</dbReference>
<dbReference type="SUPFAM" id="SSF53756">
    <property type="entry name" value="UDP-Glycosyltransferase/glycogen phosphorylase"/>
    <property type="match status" value="1"/>
</dbReference>
<evidence type="ECO:0000313" key="2">
    <source>
        <dbReference type="Proteomes" id="UP000539265"/>
    </source>
</evidence>
<reference evidence="1" key="1">
    <citation type="submission" date="2020-08" db="EMBL/GenBank/DDBJ databases">
        <title>Genomic Encyclopedia of Type Strains, Phase III (KMG-III): the genomes of soil and plant-associated and newly described type strains.</title>
        <authorList>
            <person name="Whitman W."/>
        </authorList>
    </citation>
    <scope>NUCLEOTIDE SEQUENCE [LARGE SCALE GENOMIC DNA]</scope>
    <source>
        <strain evidence="1">CECT 8628</strain>
    </source>
</reference>
<dbReference type="OrthoDB" id="166868at2"/>